<organism evidence="1 2">
    <name type="scientific">Electrophorus electricus</name>
    <name type="common">Electric eel</name>
    <name type="synonym">Gymnotus electricus</name>
    <dbReference type="NCBI Taxonomy" id="8005"/>
    <lineage>
        <taxon>Eukaryota</taxon>
        <taxon>Metazoa</taxon>
        <taxon>Chordata</taxon>
        <taxon>Craniata</taxon>
        <taxon>Vertebrata</taxon>
        <taxon>Euteleostomi</taxon>
        <taxon>Actinopterygii</taxon>
        <taxon>Neopterygii</taxon>
        <taxon>Teleostei</taxon>
        <taxon>Ostariophysi</taxon>
        <taxon>Gymnotiformes</taxon>
        <taxon>Gymnotoidei</taxon>
        <taxon>Gymnotidae</taxon>
        <taxon>Electrophorus</taxon>
    </lineage>
</organism>
<evidence type="ECO:0008006" key="3">
    <source>
        <dbReference type="Google" id="ProtNLM"/>
    </source>
</evidence>
<evidence type="ECO:0000313" key="2">
    <source>
        <dbReference type="Proteomes" id="UP000314983"/>
    </source>
</evidence>
<proteinExistence type="predicted"/>
<reference evidence="1 2" key="1">
    <citation type="submission" date="2020-05" db="EMBL/GenBank/DDBJ databases">
        <title>Electrophorus electricus (electric eel) genome, fEleEle1, primary haplotype.</title>
        <authorList>
            <person name="Myers G."/>
            <person name="Meyer A."/>
            <person name="Fedrigo O."/>
            <person name="Formenti G."/>
            <person name="Rhie A."/>
            <person name="Tracey A."/>
            <person name="Sims Y."/>
            <person name="Jarvis E.D."/>
        </authorList>
    </citation>
    <scope>NUCLEOTIDE SEQUENCE [LARGE SCALE GENOMIC DNA]</scope>
</reference>
<accession>A0AAY5F4G4</accession>
<dbReference type="Ensembl" id="ENSEEET00000055751.1">
    <property type="protein sequence ID" value="ENSEEEP00000063855.1"/>
    <property type="gene ID" value="ENSEEEG00000026845.1"/>
</dbReference>
<reference evidence="1" key="2">
    <citation type="submission" date="2025-08" db="UniProtKB">
        <authorList>
            <consortium name="Ensembl"/>
        </authorList>
    </citation>
    <scope>IDENTIFICATION</scope>
</reference>
<keyword evidence="2" id="KW-1185">Reference proteome</keyword>
<name>A0AAY5F4G4_ELEEL</name>
<reference evidence="1" key="3">
    <citation type="submission" date="2025-09" db="UniProtKB">
        <authorList>
            <consortium name="Ensembl"/>
        </authorList>
    </citation>
    <scope>IDENTIFICATION</scope>
</reference>
<protein>
    <recommendedName>
        <fullName evidence="3">Secreted protein</fullName>
    </recommendedName>
</protein>
<sequence length="108" mass="11954">MLALLIRRLPSVHWGERERGPTCPSVCLPPVPTGCSYGCPGGPSPTIAPLSLGEWRHAKANANARNFLKILFLSLLFQHTSVCVKRRSPLDQLSWVSFSTYWVSSGYL</sequence>
<evidence type="ECO:0000313" key="1">
    <source>
        <dbReference type="Ensembl" id="ENSEEEP00000063855.1"/>
    </source>
</evidence>
<dbReference type="AlphaFoldDB" id="A0AAY5F4G4"/>
<dbReference type="Proteomes" id="UP000314983">
    <property type="component" value="Chromosome 2"/>
</dbReference>